<dbReference type="PANTHER" id="PTHR32108">
    <property type="entry name" value="DNA-DIRECTED RNA POLYMERASE SUBUNIT ALPHA"/>
    <property type="match status" value="1"/>
</dbReference>
<protein>
    <submittedName>
        <fullName evidence="2">Uncharacterized protein</fullName>
    </submittedName>
</protein>
<dbReference type="OrthoDB" id="999492at2759"/>
<dbReference type="EMBL" id="SMMG02000004">
    <property type="protein sequence ID" value="KAA3476842.1"/>
    <property type="molecule type" value="Genomic_DNA"/>
</dbReference>
<dbReference type="PANTHER" id="PTHR32108:SF5">
    <property type="entry name" value="DYNACTIN SUBUNIT 1-LIKE"/>
    <property type="match status" value="1"/>
</dbReference>
<gene>
    <name evidence="2" type="ORF">EPI10_010778</name>
</gene>
<keyword evidence="3" id="KW-1185">Reference proteome</keyword>
<evidence type="ECO:0000256" key="1">
    <source>
        <dbReference type="SAM" id="MobiDB-lite"/>
    </source>
</evidence>
<feature type="region of interest" description="Disordered" evidence="1">
    <location>
        <begin position="41"/>
        <end position="77"/>
    </location>
</feature>
<organism evidence="2 3">
    <name type="scientific">Gossypium australe</name>
    <dbReference type="NCBI Taxonomy" id="47621"/>
    <lineage>
        <taxon>Eukaryota</taxon>
        <taxon>Viridiplantae</taxon>
        <taxon>Streptophyta</taxon>
        <taxon>Embryophyta</taxon>
        <taxon>Tracheophyta</taxon>
        <taxon>Spermatophyta</taxon>
        <taxon>Magnoliopsida</taxon>
        <taxon>eudicotyledons</taxon>
        <taxon>Gunneridae</taxon>
        <taxon>Pentapetalae</taxon>
        <taxon>rosids</taxon>
        <taxon>malvids</taxon>
        <taxon>Malvales</taxon>
        <taxon>Malvaceae</taxon>
        <taxon>Malvoideae</taxon>
        <taxon>Gossypium</taxon>
    </lineage>
</organism>
<name>A0A5B6W7L2_9ROSI</name>
<proteinExistence type="predicted"/>
<evidence type="ECO:0000313" key="3">
    <source>
        <dbReference type="Proteomes" id="UP000325315"/>
    </source>
</evidence>
<accession>A0A5B6W7L2</accession>
<dbReference type="AlphaFoldDB" id="A0A5B6W7L2"/>
<dbReference type="Proteomes" id="UP000325315">
    <property type="component" value="Unassembled WGS sequence"/>
</dbReference>
<comment type="caution">
    <text evidence="2">The sequence shown here is derived from an EMBL/GenBank/DDBJ whole genome shotgun (WGS) entry which is preliminary data.</text>
</comment>
<evidence type="ECO:0000313" key="2">
    <source>
        <dbReference type="EMBL" id="KAA3476842.1"/>
    </source>
</evidence>
<sequence length="443" mass="50969">MTANMEINKSLPMEYRYSTSAKTKVMDLRLERLEQIQKYMQEQSAKVQQDMRDQIQESQRSSGSNPGDNPTNPIVPDLDDMAEMEKARVELPKVDAKDLSLVPDLVLPPKFKTQEFEKFTLQNMENKQSESFRQYAQRRKETTILFINTLKAPFINHMLGSGTNSFSDIVMSGEMIKNMVRSRKIDQGKTPKDRPQGRRNMKCGILFLPETYATSIPQMVRRECSMRVHARIMGHSIENCTTFKKLIEKFIKMGIVKFDDPSRSNVAGKLLHSHSDKWVNAIIKSGGKRTKMNIVELKTPQKWVWKKMIYKVNHPVVIISRPRINEAGVQITPKIIIQKPVALPYKDSIRVPWNYDCNVMIPGGENLASVSEEGQDMGFYTRSGKRYDPASTKTEPVKGNTLVIEYKKEKTARLESLVNQPVTENEAREFLKFLKHSEYNIVE</sequence>
<feature type="compositionally biased region" description="Polar residues" evidence="1">
    <location>
        <begin position="56"/>
        <end position="72"/>
    </location>
</feature>
<reference evidence="2" key="1">
    <citation type="submission" date="2019-08" db="EMBL/GenBank/DDBJ databases">
        <authorList>
            <person name="Liu F."/>
        </authorList>
    </citation>
    <scope>NUCLEOTIDE SEQUENCE [LARGE SCALE GENOMIC DNA]</scope>
    <source>
        <strain evidence="2">PA1801</strain>
        <tissue evidence="2">Leaf</tissue>
    </source>
</reference>